<protein>
    <submittedName>
        <fullName evidence="1">SnoaL-like polyketide cyclase</fullName>
    </submittedName>
</protein>
<name>A0A1H8WJE7_9EURY</name>
<dbReference type="PANTHER" id="PTHR38436:SF1">
    <property type="entry name" value="ESTER CYCLASE"/>
    <property type="match status" value="1"/>
</dbReference>
<keyword evidence="2" id="KW-1185">Reference proteome</keyword>
<sequence length="171" mass="19569">MGRLPFGKSLYDGYHYFGSFTSEAMTDDRRRWMEISRQDFVRVWGDRELEAITDIYSPTYRGHGFPLKGTITRAEYWLLVSAFQQVCPDCEVEMVTLTADDSFVYTDWVFRGTHTGSVAGVPPSGARLEFEGSGRHRHENGRVAEAWLSVDWREVFEDVVNGYAASLDLSF</sequence>
<dbReference type="PANTHER" id="PTHR38436">
    <property type="entry name" value="POLYKETIDE CYCLASE SNOAL-LIKE DOMAIN"/>
    <property type="match status" value="1"/>
</dbReference>
<proteinExistence type="predicted"/>
<dbReference type="Proteomes" id="UP000199126">
    <property type="component" value="Unassembled WGS sequence"/>
</dbReference>
<organism evidence="1 2">
    <name type="scientific">Halogranum amylolyticum</name>
    <dbReference type="NCBI Taxonomy" id="660520"/>
    <lineage>
        <taxon>Archaea</taxon>
        <taxon>Methanobacteriati</taxon>
        <taxon>Methanobacteriota</taxon>
        <taxon>Stenosarchaea group</taxon>
        <taxon>Halobacteria</taxon>
        <taxon>Halobacteriales</taxon>
        <taxon>Haloferacaceae</taxon>
    </lineage>
</organism>
<dbReference type="SUPFAM" id="SSF54427">
    <property type="entry name" value="NTF2-like"/>
    <property type="match status" value="1"/>
</dbReference>
<dbReference type="Pfam" id="PF07366">
    <property type="entry name" value="SnoaL"/>
    <property type="match status" value="1"/>
</dbReference>
<evidence type="ECO:0000313" key="2">
    <source>
        <dbReference type="Proteomes" id="UP000199126"/>
    </source>
</evidence>
<dbReference type="GO" id="GO:0030638">
    <property type="term" value="P:polyketide metabolic process"/>
    <property type="evidence" value="ECO:0007669"/>
    <property type="project" value="InterPro"/>
</dbReference>
<accession>A0A1H8WJE7</accession>
<dbReference type="Gene3D" id="3.10.450.50">
    <property type="match status" value="1"/>
</dbReference>
<evidence type="ECO:0000313" key="1">
    <source>
        <dbReference type="EMBL" id="SEP27719.1"/>
    </source>
</evidence>
<dbReference type="InterPro" id="IPR009959">
    <property type="entry name" value="Cyclase_SnoaL-like"/>
</dbReference>
<dbReference type="InterPro" id="IPR032710">
    <property type="entry name" value="NTF2-like_dom_sf"/>
</dbReference>
<dbReference type="AlphaFoldDB" id="A0A1H8WJE7"/>
<dbReference type="EMBL" id="FODV01000031">
    <property type="protein sequence ID" value="SEP27719.1"/>
    <property type="molecule type" value="Genomic_DNA"/>
</dbReference>
<reference evidence="2" key="1">
    <citation type="submission" date="2016-10" db="EMBL/GenBank/DDBJ databases">
        <authorList>
            <person name="Varghese N."/>
            <person name="Submissions S."/>
        </authorList>
    </citation>
    <scope>NUCLEOTIDE SEQUENCE [LARGE SCALE GENOMIC DNA]</scope>
    <source>
        <strain evidence="2">CGMCC 1.10121</strain>
    </source>
</reference>
<gene>
    <name evidence="1" type="ORF">SAMN04487948_13116</name>
</gene>